<keyword evidence="4" id="KW-1185">Reference proteome</keyword>
<dbReference type="PANTHER" id="PTHR47926">
    <property type="entry name" value="PENTATRICOPEPTIDE REPEAT-CONTAINING PROTEIN"/>
    <property type="match status" value="1"/>
</dbReference>
<evidence type="ECO:0008006" key="5">
    <source>
        <dbReference type="Google" id="ProtNLM"/>
    </source>
</evidence>
<reference evidence="3 4" key="1">
    <citation type="journal article" date="2023" name="G3 (Bethesda)">
        <title>A haplotype-resolved chromosome-scale genome for Quercus rubra L. provides insights into the genetics of adaptive traits for red oak species.</title>
        <authorList>
            <person name="Kapoor B."/>
            <person name="Jenkins J."/>
            <person name="Schmutz J."/>
            <person name="Zhebentyayeva T."/>
            <person name="Kuelheim C."/>
            <person name="Coggeshall M."/>
            <person name="Heim C."/>
            <person name="Lasky J.R."/>
            <person name="Leites L."/>
            <person name="Islam-Faridi N."/>
            <person name="Romero-Severson J."/>
            <person name="DeLeo V.L."/>
            <person name="Lucas S.M."/>
            <person name="Lazic D."/>
            <person name="Gailing O."/>
            <person name="Carlson J."/>
            <person name="Staton M."/>
        </authorList>
    </citation>
    <scope>NUCLEOTIDE SEQUENCE [LARGE SCALE GENOMIC DNA]</scope>
    <source>
        <strain evidence="3">Pseudo-F2</strain>
    </source>
</reference>
<dbReference type="AlphaFoldDB" id="A0AAN7IY56"/>
<evidence type="ECO:0000256" key="1">
    <source>
        <dbReference type="ARBA" id="ARBA00022737"/>
    </source>
</evidence>
<feature type="repeat" description="PPR" evidence="2">
    <location>
        <begin position="47"/>
        <end position="81"/>
    </location>
</feature>
<name>A0AAN7IY56_QUERU</name>
<evidence type="ECO:0000256" key="2">
    <source>
        <dbReference type="PROSITE-ProRule" id="PRU00708"/>
    </source>
</evidence>
<evidence type="ECO:0000313" key="3">
    <source>
        <dbReference type="EMBL" id="KAK4598523.1"/>
    </source>
</evidence>
<dbReference type="FunFam" id="1.25.40.10:FF:000158">
    <property type="entry name" value="pentatricopeptide repeat-containing protein At2g33680"/>
    <property type="match status" value="1"/>
</dbReference>
<dbReference type="NCBIfam" id="TIGR00756">
    <property type="entry name" value="PPR"/>
    <property type="match status" value="2"/>
</dbReference>
<feature type="repeat" description="PPR" evidence="2">
    <location>
        <begin position="148"/>
        <end position="182"/>
    </location>
</feature>
<dbReference type="GO" id="GO:0003723">
    <property type="term" value="F:RNA binding"/>
    <property type="evidence" value="ECO:0007669"/>
    <property type="project" value="InterPro"/>
</dbReference>
<dbReference type="InterPro" id="IPR002885">
    <property type="entry name" value="PPR_rpt"/>
</dbReference>
<keyword evidence="1" id="KW-0677">Repeat</keyword>
<gene>
    <name evidence="3" type="ORF">RGQ29_015827</name>
</gene>
<dbReference type="Gene3D" id="1.25.40.10">
    <property type="entry name" value="Tetratricopeptide repeat domain"/>
    <property type="match status" value="2"/>
</dbReference>
<dbReference type="EMBL" id="JAXUIC010000003">
    <property type="protein sequence ID" value="KAK4598523.1"/>
    <property type="molecule type" value="Genomic_DNA"/>
</dbReference>
<dbReference type="InterPro" id="IPR046960">
    <property type="entry name" value="PPR_At4g14850-like_plant"/>
</dbReference>
<organism evidence="3 4">
    <name type="scientific">Quercus rubra</name>
    <name type="common">Northern red oak</name>
    <name type="synonym">Quercus borealis</name>
    <dbReference type="NCBI Taxonomy" id="3512"/>
    <lineage>
        <taxon>Eukaryota</taxon>
        <taxon>Viridiplantae</taxon>
        <taxon>Streptophyta</taxon>
        <taxon>Embryophyta</taxon>
        <taxon>Tracheophyta</taxon>
        <taxon>Spermatophyta</taxon>
        <taxon>Magnoliopsida</taxon>
        <taxon>eudicotyledons</taxon>
        <taxon>Gunneridae</taxon>
        <taxon>Pentapetalae</taxon>
        <taxon>rosids</taxon>
        <taxon>fabids</taxon>
        <taxon>Fagales</taxon>
        <taxon>Fagaceae</taxon>
        <taxon>Quercus</taxon>
    </lineage>
</organism>
<dbReference type="Pfam" id="PF13041">
    <property type="entry name" value="PPR_2"/>
    <property type="match status" value="2"/>
</dbReference>
<dbReference type="GO" id="GO:0009451">
    <property type="term" value="P:RNA modification"/>
    <property type="evidence" value="ECO:0007669"/>
    <property type="project" value="InterPro"/>
</dbReference>
<dbReference type="InterPro" id="IPR011990">
    <property type="entry name" value="TPR-like_helical_dom_sf"/>
</dbReference>
<comment type="caution">
    <text evidence="3">The sequence shown here is derived from an EMBL/GenBank/DDBJ whole genome shotgun (WGS) entry which is preliminary data.</text>
</comment>
<sequence>MCNASFKALQEGKQLHCLATKLGLSRNIYVCPTLINMYTECNDVNVTVVCYNAIITGYAQSSRPDEALSMFCELQASDLKPTDETLLSILSSCALLGALDVGRWIHEYVKIHGFDKYLKVKTALIEMYAKCGSLDDGMMQFANMSVRDTQAWSAMVMAYATHGHGSKAISLFEEMKRVRVRPDEITFLGLLKAGLVREGFEYFYSMSDKYGIIPGIKHYGCMVDLLSQAGRLDEAYKFIDGLPI</sequence>
<dbReference type="PANTHER" id="PTHR47926:SF488">
    <property type="entry name" value="DYW DOMAIN-CONTAINING PROTEIN"/>
    <property type="match status" value="1"/>
</dbReference>
<dbReference type="GO" id="GO:0099402">
    <property type="term" value="P:plant organ development"/>
    <property type="evidence" value="ECO:0007669"/>
    <property type="project" value="UniProtKB-ARBA"/>
</dbReference>
<dbReference type="PROSITE" id="PS51375">
    <property type="entry name" value="PPR"/>
    <property type="match status" value="2"/>
</dbReference>
<evidence type="ECO:0000313" key="4">
    <source>
        <dbReference type="Proteomes" id="UP001324115"/>
    </source>
</evidence>
<dbReference type="Proteomes" id="UP001324115">
    <property type="component" value="Unassembled WGS sequence"/>
</dbReference>
<accession>A0AAN7IY56</accession>
<proteinExistence type="predicted"/>
<dbReference type="Pfam" id="PF01535">
    <property type="entry name" value="PPR"/>
    <property type="match status" value="1"/>
</dbReference>
<protein>
    <recommendedName>
        <fullName evidence="5">Pentatricopeptide repeat-containing protein</fullName>
    </recommendedName>
</protein>